<evidence type="ECO:0000313" key="4">
    <source>
        <dbReference type="Proteomes" id="UP000470082"/>
    </source>
</evidence>
<dbReference type="Proteomes" id="UP000470082">
    <property type="component" value="Unassembled WGS sequence"/>
</dbReference>
<reference evidence="3 4" key="1">
    <citation type="submission" date="2019-08" db="EMBL/GenBank/DDBJ databases">
        <title>In-depth cultivation of the pig gut microbiome towards novel bacterial diversity and tailored functional studies.</title>
        <authorList>
            <person name="Wylensek D."/>
            <person name="Hitch T.C.A."/>
            <person name="Clavel T."/>
        </authorList>
    </citation>
    <scope>NUCLEOTIDE SEQUENCE [LARGE SCALE GENOMIC DNA]</scope>
    <source>
        <strain evidence="3 4">LKV-178-WT-2G</strain>
    </source>
</reference>
<dbReference type="Gene3D" id="3.40.50.300">
    <property type="entry name" value="P-loop containing nucleotide triphosphate hydrolases"/>
    <property type="match status" value="1"/>
</dbReference>
<dbReference type="PANTHER" id="PTHR43566:SF2">
    <property type="entry name" value="DUF4143 DOMAIN-CONTAINING PROTEIN"/>
    <property type="match status" value="1"/>
</dbReference>
<proteinExistence type="predicted"/>
<evidence type="ECO:0000259" key="1">
    <source>
        <dbReference type="Pfam" id="PF13173"/>
    </source>
</evidence>
<feature type="domain" description="AAA" evidence="1">
    <location>
        <begin position="19"/>
        <end position="135"/>
    </location>
</feature>
<dbReference type="InterPro" id="IPR025420">
    <property type="entry name" value="DUF4143"/>
</dbReference>
<dbReference type="GO" id="GO:0005524">
    <property type="term" value="F:ATP binding"/>
    <property type="evidence" value="ECO:0007669"/>
    <property type="project" value="UniProtKB-KW"/>
</dbReference>
<evidence type="ECO:0000259" key="2">
    <source>
        <dbReference type="Pfam" id="PF13635"/>
    </source>
</evidence>
<evidence type="ECO:0000313" key="3">
    <source>
        <dbReference type="EMBL" id="MSS01041.1"/>
    </source>
</evidence>
<sequence>MYVFRRHIESVISECLQQFPVLLVTGPRQVGKTTLLQYVCKNFGYITFDDPLVLKEAIEETNLFLINNKPPLLIDEVQYAPEIFRYLKIYVDKHKIKGSFALTGSQAFELMKNVSETLAGRMAIIELKGLSLREMHGIEFYRPFVPNEEYIEERKKFLSDYTNLWETIHRGSMPELQDKTINWDRYYSSYVKTYIEKDVRQIVNISDELKFIKFLTALAVRCGELLNINAIANEVETSADTIKRWLSILQTSGIIFLLEPYSNNILKRVVKTPKIYFYDSGLVCYLARWTSPDTARTGAQAGSIFENFVVSEILKSHLNAGKTISSIYYYRDRDQREIDVVIEEDGKLYPIEVKMTGNPTKAMGKHFSVLDNIPGKARQPGIILCQYDKKLYLKEDMIALPINYI</sequence>
<keyword evidence="3" id="KW-0067">ATP-binding</keyword>
<keyword evidence="3" id="KW-0547">Nucleotide-binding</keyword>
<dbReference type="Pfam" id="PF13173">
    <property type="entry name" value="AAA_14"/>
    <property type="match status" value="1"/>
</dbReference>
<gene>
    <name evidence="3" type="ORF">FYJ50_02730</name>
</gene>
<accession>A0A7X2T3U1</accession>
<dbReference type="AlphaFoldDB" id="A0A7X2T3U1"/>
<name>A0A7X2T3U1_9FIRM</name>
<dbReference type="SUPFAM" id="SSF52980">
    <property type="entry name" value="Restriction endonuclease-like"/>
    <property type="match status" value="1"/>
</dbReference>
<dbReference type="PANTHER" id="PTHR43566">
    <property type="entry name" value="CONSERVED PROTEIN"/>
    <property type="match status" value="1"/>
</dbReference>
<keyword evidence="4" id="KW-1185">Reference proteome</keyword>
<comment type="caution">
    <text evidence="3">The sequence shown here is derived from an EMBL/GenBank/DDBJ whole genome shotgun (WGS) entry which is preliminary data.</text>
</comment>
<dbReference type="InterPro" id="IPR011335">
    <property type="entry name" value="Restrct_endonuc-II-like"/>
</dbReference>
<dbReference type="SUPFAM" id="SSF52540">
    <property type="entry name" value="P-loop containing nucleoside triphosphate hydrolases"/>
    <property type="match status" value="1"/>
</dbReference>
<protein>
    <submittedName>
        <fullName evidence="3">ATP-binding protein</fullName>
    </submittedName>
</protein>
<dbReference type="EMBL" id="VUMM01000003">
    <property type="protein sequence ID" value="MSS01041.1"/>
    <property type="molecule type" value="Genomic_DNA"/>
</dbReference>
<dbReference type="InterPro" id="IPR041682">
    <property type="entry name" value="AAA_14"/>
</dbReference>
<dbReference type="Pfam" id="PF13635">
    <property type="entry name" value="DUF4143"/>
    <property type="match status" value="1"/>
</dbReference>
<dbReference type="InterPro" id="IPR027417">
    <property type="entry name" value="P-loop_NTPase"/>
</dbReference>
<organism evidence="3 4">
    <name type="scientific">Floccifex porci</name>
    <dbReference type="NCBI Taxonomy" id="2606629"/>
    <lineage>
        <taxon>Bacteria</taxon>
        <taxon>Bacillati</taxon>
        <taxon>Bacillota</taxon>
        <taxon>Erysipelotrichia</taxon>
        <taxon>Erysipelotrichales</taxon>
        <taxon>Erysipelotrichaceae</taxon>
        <taxon>Floccifex</taxon>
    </lineage>
</organism>
<feature type="domain" description="DUF4143" evidence="2">
    <location>
        <begin position="196"/>
        <end position="355"/>
    </location>
</feature>